<name>A0ACC2ULD7_9FUNG</name>
<dbReference type="Proteomes" id="UP001165960">
    <property type="component" value="Unassembled WGS sequence"/>
</dbReference>
<keyword evidence="2" id="KW-1185">Reference proteome</keyword>
<protein>
    <submittedName>
        <fullName evidence="1">Uncharacterized protein</fullName>
    </submittedName>
</protein>
<dbReference type="EMBL" id="QTSX02000217">
    <property type="protein sequence ID" value="KAJ9087665.1"/>
    <property type="molecule type" value="Genomic_DNA"/>
</dbReference>
<reference evidence="1" key="1">
    <citation type="submission" date="2022-04" db="EMBL/GenBank/DDBJ databases">
        <title>Genome of the entomopathogenic fungus Entomophthora muscae.</title>
        <authorList>
            <person name="Elya C."/>
            <person name="Lovett B.R."/>
            <person name="Lee E."/>
            <person name="Macias A.M."/>
            <person name="Hajek A.E."/>
            <person name="De Bivort B.L."/>
            <person name="Kasson M.T."/>
            <person name="De Fine Licht H.H."/>
            <person name="Stajich J.E."/>
        </authorList>
    </citation>
    <scope>NUCLEOTIDE SEQUENCE</scope>
    <source>
        <strain evidence="1">Berkeley</strain>
    </source>
</reference>
<evidence type="ECO:0000313" key="2">
    <source>
        <dbReference type="Proteomes" id="UP001165960"/>
    </source>
</evidence>
<evidence type="ECO:0000313" key="1">
    <source>
        <dbReference type="EMBL" id="KAJ9087665.1"/>
    </source>
</evidence>
<comment type="caution">
    <text evidence="1">The sequence shown here is derived from an EMBL/GenBank/DDBJ whole genome shotgun (WGS) entry which is preliminary data.</text>
</comment>
<accession>A0ACC2ULD7</accession>
<sequence length="241" mass="26526">MDFKAPHFAPLGWNLQQLVTIWVGSVEFSSVLASGPESSACCQAERYSTALPAYLMLNGGVLTIIGEKVSLEQDLTASLNKAHVTAVLWPAHVVNQAAAGPTREYLQYQCQCWETEQLIAASNQPNFAPVSSPRVLDQELVNAPVPPLSFPGVPLLCQLAPPSQLMSAATGELPLFNSILYYNYSKFGFAYLIMLGLAEQVLPHIELRHPWATSANYVMRMAPVIYWALQARPFSFDQMLP</sequence>
<proteinExistence type="predicted"/>
<organism evidence="1 2">
    <name type="scientific">Entomophthora muscae</name>
    <dbReference type="NCBI Taxonomy" id="34485"/>
    <lineage>
        <taxon>Eukaryota</taxon>
        <taxon>Fungi</taxon>
        <taxon>Fungi incertae sedis</taxon>
        <taxon>Zoopagomycota</taxon>
        <taxon>Entomophthoromycotina</taxon>
        <taxon>Entomophthoromycetes</taxon>
        <taxon>Entomophthorales</taxon>
        <taxon>Entomophthoraceae</taxon>
        <taxon>Entomophthora</taxon>
    </lineage>
</organism>
<gene>
    <name evidence="1" type="ORF">DSO57_1030899</name>
</gene>